<proteinExistence type="predicted"/>
<evidence type="ECO:0000313" key="4">
    <source>
        <dbReference type="EMBL" id="GGI00875.1"/>
    </source>
</evidence>
<dbReference type="PANTHER" id="PTHR37299">
    <property type="entry name" value="TRANSCRIPTIONAL REGULATOR-RELATED"/>
    <property type="match status" value="1"/>
</dbReference>
<dbReference type="AlphaFoldDB" id="A0A8J3A964"/>
<reference evidence="4" key="3">
    <citation type="submission" date="2020-09" db="EMBL/GenBank/DDBJ databases">
        <authorList>
            <person name="Sun Q."/>
            <person name="Zhou Y."/>
        </authorList>
    </citation>
    <scope>NUCLEOTIDE SEQUENCE</scope>
    <source>
        <strain evidence="4">CGMCC 1.14984</strain>
    </source>
</reference>
<dbReference type="InterPro" id="IPR007492">
    <property type="entry name" value="LytTR_DNA-bd_dom"/>
</dbReference>
<keyword evidence="7" id="KW-1185">Reference proteome</keyword>
<dbReference type="InterPro" id="IPR011006">
    <property type="entry name" value="CheY-like_superfamily"/>
</dbReference>
<comment type="caution">
    <text evidence="4">The sequence shown here is derived from an EMBL/GenBank/DDBJ whole genome shotgun (WGS) entry which is preliminary data.</text>
</comment>
<keyword evidence="1" id="KW-0597">Phosphoprotein</keyword>
<dbReference type="Gene3D" id="2.40.50.1020">
    <property type="entry name" value="LytTr DNA-binding domain"/>
    <property type="match status" value="1"/>
</dbReference>
<evidence type="ECO:0000259" key="3">
    <source>
        <dbReference type="PROSITE" id="PS50930"/>
    </source>
</evidence>
<dbReference type="PROSITE" id="PS50930">
    <property type="entry name" value="HTH_LYTTR"/>
    <property type="match status" value="1"/>
</dbReference>
<dbReference type="PANTHER" id="PTHR37299:SF1">
    <property type="entry name" value="STAGE 0 SPORULATION PROTEIN A HOMOLOG"/>
    <property type="match status" value="1"/>
</dbReference>
<dbReference type="Proteomes" id="UP000818603">
    <property type="component" value="Unassembled WGS sequence"/>
</dbReference>
<sequence length="248" mass="27145">MLKTVVCDDELPALELATALLKDTGAVEIVISCQSILEALEVINKGGIDLAVLDIEMPELGGVDASRHMSVDPKPLLVFATAHSEYAVDAFGVDAIDYLMKPLDPERVGKAVEKAERLHSLIASTEAGSDRSDTPQPERSGMLKVKDAGHVYFIPYEDVYSIEAAGDYSLIHTPSREYALRRTLRALEKQLPDELFVRVHRSTIISARHVREVRLLAKGEALVTLTNGGSVKVSRSYRDAVHRLTGEA</sequence>
<feature type="modified residue" description="4-aspartylphosphate" evidence="1">
    <location>
        <position position="54"/>
    </location>
</feature>
<dbReference type="Pfam" id="PF00072">
    <property type="entry name" value="Response_reg"/>
    <property type="match status" value="1"/>
</dbReference>
<evidence type="ECO:0000313" key="7">
    <source>
        <dbReference type="Proteomes" id="UP000818603"/>
    </source>
</evidence>
<dbReference type="InterPro" id="IPR046947">
    <property type="entry name" value="LytR-like"/>
</dbReference>
<dbReference type="GO" id="GO:0000156">
    <property type="term" value="F:phosphorelay response regulator activity"/>
    <property type="evidence" value="ECO:0007669"/>
    <property type="project" value="InterPro"/>
</dbReference>
<gene>
    <name evidence="5" type="ORF">FF098_013410</name>
    <name evidence="4" type="ORF">GCM10011355_30200</name>
</gene>
<evidence type="ECO:0000313" key="5">
    <source>
        <dbReference type="EMBL" id="NHK28914.1"/>
    </source>
</evidence>
<dbReference type="SMART" id="SM00850">
    <property type="entry name" value="LytTR"/>
    <property type="match status" value="1"/>
</dbReference>
<organism evidence="4 6">
    <name type="scientific">Aquisalinus luteolus</name>
    <dbReference type="NCBI Taxonomy" id="1566827"/>
    <lineage>
        <taxon>Bacteria</taxon>
        <taxon>Pseudomonadati</taxon>
        <taxon>Pseudomonadota</taxon>
        <taxon>Alphaproteobacteria</taxon>
        <taxon>Parvularculales</taxon>
        <taxon>Parvularculaceae</taxon>
        <taxon>Aquisalinus</taxon>
    </lineage>
</organism>
<feature type="domain" description="HTH LytTR-type" evidence="3">
    <location>
        <begin position="143"/>
        <end position="247"/>
    </location>
</feature>
<dbReference type="SUPFAM" id="SSF52172">
    <property type="entry name" value="CheY-like"/>
    <property type="match status" value="1"/>
</dbReference>
<dbReference type="SMART" id="SM00448">
    <property type="entry name" value="REC"/>
    <property type="match status" value="1"/>
</dbReference>
<evidence type="ECO:0000256" key="1">
    <source>
        <dbReference type="PROSITE-ProRule" id="PRU00169"/>
    </source>
</evidence>
<feature type="domain" description="Response regulatory" evidence="2">
    <location>
        <begin position="3"/>
        <end position="116"/>
    </location>
</feature>
<dbReference type="InterPro" id="IPR001789">
    <property type="entry name" value="Sig_transdc_resp-reg_receiver"/>
</dbReference>
<dbReference type="PROSITE" id="PS50110">
    <property type="entry name" value="RESPONSE_REGULATORY"/>
    <property type="match status" value="1"/>
</dbReference>
<reference evidence="5 7" key="2">
    <citation type="submission" date="2020-02" db="EMBL/GenBank/DDBJ databases">
        <title>Genome sequence of Parvularcula flava strain NH6-79.</title>
        <authorList>
            <person name="Abdul Karim M.H."/>
            <person name="Lam M.Q."/>
            <person name="Chen S.J."/>
            <person name="Yahya A."/>
            <person name="Shahir S."/>
            <person name="Shamsir M.S."/>
            <person name="Chong C.S."/>
        </authorList>
    </citation>
    <scope>NUCLEOTIDE SEQUENCE [LARGE SCALE GENOMIC DNA]</scope>
    <source>
        <strain evidence="5 7">NH6-79</strain>
    </source>
</reference>
<dbReference type="Pfam" id="PF04397">
    <property type="entry name" value="LytTR"/>
    <property type="match status" value="1"/>
</dbReference>
<dbReference type="Proteomes" id="UP000621856">
    <property type="component" value="Unassembled WGS sequence"/>
</dbReference>
<evidence type="ECO:0000259" key="2">
    <source>
        <dbReference type="PROSITE" id="PS50110"/>
    </source>
</evidence>
<dbReference type="Gene3D" id="3.40.50.2300">
    <property type="match status" value="1"/>
</dbReference>
<dbReference type="RefSeq" id="WP_155141443.1">
    <property type="nucleotide sequence ID" value="NZ_BMGZ01000003.1"/>
</dbReference>
<evidence type="ECO:0000313" key="6">
    <source>
        <dbReference type="Proteomes" id="UP000621856"/>
    </source>
</evidence>
<dbReference type="EMBL" id="BMGZ01000003">
    <property type="protein sequence ID" value="GGI00875.1"/>
    <property type="molecule type" value="Genomic_DNA"/>
</dbReference>
<accession>A0A8J3A964</accession>
<protein>
    <submittedName>
        <fullName evidence="5">Response regulator transcription factor</fullName>
    </submittedName>
</protein>
<dbReference type="EMBL" id="VCJR02000003">
    <property type="protein sequence ID" value="NHK28914.1"/>
    <property type="molecule type" value="Genomic_DNA"/>
</dbReference>
<reference evidence="4" key="1">
    <citation type="journal article" date="2014" name="Int. J. Syst. Evol. Microbiol.">
        <title>Complete genome sequence of Corynebacterium casei LMG S-19264T (=DSM 44701T), isolated from a smear-ripened cheese.</title>
        <authorList>
            <consortium name="US DOE Joint Genome Institute (JGI-PGF)"/>
            <person name="Walter F."/>
            <person name="Albersmeier A."/>
            <person name="Kalinowski J."/>
            <person name="Ruckert C."/>
        </authorList>
    </citation>
    <scope>NUCLEOTIDE SEQUENCE</scope>
    <source>
        <strain evidence="4">CGMCC 1.14984</strain>
    </source>
</reference>
<name>A0A8J3A964_9PROT</name>
<dbReference type="GO" id="GO:0003677">
    <property type="term" value="F:DNA binding"/>
    <property type="evidence" value="ECO:0007669"/>
    <property type="project" value="InterPro"/>
</dbReference>